<proteinExistence type="predicted"/>
<dbReference type="AlphaFoldDB" id="A0A0R0B382"/>
<dbReference type="Proteomes" id="UP000051757">
    <property type="component" value="Unassembled WGS sequence"/>
</dbReference>
<name>A0A0R0B382_9GAMM</name>
<organism evidence="1 2">
    <name type="scientific">Stenotrophomonas beteli</name>
    <dbReference type="NCBI Taxonomy" id="3384461"/>
    <lineage>
        <taxon>Bacteria</taxon>
        <taxon>Pseudomonadati</taxon>
        <taxon>Pseudomonadota</taxon>
        <taxon>Gammaproteobacteria</taxon>
        <taxon>Lysobacterales</taxon>
        <taxon>Lysobacteraceae</taxon>
        <taxon>Stenotrophomonas</taxon>
        <taxon>Stenotrophomonas maltophilia group</taxon>
    </lineage>
</organism>
<keyword evidence="2" id="KW-1185">Reference proteome</keyword>
<sequence length="80" mass="8891">MYWLEIFNHEGLSSRLENLEEGQLQPLFCLFLSTELGWQYGTMESEHVLGGCLLAASDPQNGHILSLESPDSDVSAPLPQ</sequence>
<dbReference type="EMBL" id="LLXV01000021">
    <property type="protein sequence ID" value="KRG51647.1"/>
    <property type="molecule type" value="Genomic_DNA"/>
</dbReference>
<evidence type="ECO:0000313" key="1">
    <source>
        <dbReference type="EMBL" id="KRG51647.1"/>
    </source>
</evidence>
<accession>A0A0R0B382</accession>
<evidence type="ECO:0000313" key="2">
    <source>
        <dbReference type="Proteomes" id="UP000051757"/>
    </source>
</evidence>
<gene>
    <name evidence="1" type="ORF">ARC23_08005</name>
</gene>
<protein>
    <submittedName>
        <fullName evidence="1">Uncharacterized protein</fullName>
    </submittedName>
</protein>
<reference evidence="1 2" key="1">
    <citation type="journal article" date="2016" name="Front. Microbiol.">
        <title>Genome Sequence of Type Strains of Genus Stenotrophomonas.</title>
        <authorList>
            <person name="Patil P.P."/>
            <person name="Midha S."/>
            <person name="Kumar S."/>
            <person name="Patil P.B."/>
        </authorList>
    </citation>
    <scope>NUCLEOTIDE SEQUENCE [LARGE SCALE GENOMIC DNA]</scope>
    <source>
        <strain evidence="1 2">LMG 978</strain>
    </source>
</reference>
<comment type="caution">
    <text evidence="1">The sequence shown here is derived from an EMBL/GenBank/DDBJ whole genome shotgun (WGS) entry which is preliminary data.</text>
</comment>